<keyword evidence="2" id="KW-1185">Reference proteome</keyword>
<accession>A0A7W8EF95</accession>
<organism evidence="1 2">
    <name type="scientific">Nonomuraea endophytica</name>
    <dbReference type="NCBI Taxonomy" id="714136"/>
    <lineage>
        <taxon>Bacteria</taxon>
        <taxon>Bacillati</taxon>
        <taxon>Actinomycetota</taxon>
        <taxon>Actinomycetes</taxon>
        <taxon>Streptosporangiales</taxon>
        <taxon>Streptosporangiaceae</taxon>
        <taxon>Nonomuraea</taxon>
    </lineage>
</organism>
<dbReference type="SUPFAM" id="SSF56601">
    <property type="entry name" value="beta-lactamase/transpeptidase-like"/>
    <property type="match status" value="1"/>
</dbReference>
<evidence type="ECO:0000313" key="1">
    <source>
        <dbReference type="EMBL" id="MBB5078520.1"/>
    </source>
</evidence>
<reference evidence="1 2" key="1">
    <citation type="submission" date="2020-08" db="EMBL/GenBank/DDBJ databases">
        <title>Genomic Encyclopedia of Type Strains, Phase IV (KMG-IV): sequencing the most valuable type-strain genomes for metagenomic binning, comparative biology and taxonomic classification.</title>
        <authorList>
            <person name="Goeker M."/>
        </authorList>
    </citation>
    <scope>NUCLEOTIDE SEQUENCE [LARGE SCALE GENOMIC DNA]</scope>
    <source>
        <strain evidence="1 2">DSM 45385</strain>
    </source>
</reference>
<dbReference type="Proteomes" id="UP000568380">
    <property type="component" value="Unassembled WGS sequence"/>
</dbReference>
<dbReference type="InterPro" id="IPR012338">
    <property type="entry name" value="Beta-lactam/transpept-like"/>
</dbReference>
<name>A0A7W8EF95_9ACTN</name>
<dbReference type="RefSeq" id="WP_184963358.1">
    <property type="nucleotide sequence ID" value="NZ_JACHIN010000005.1"/>
</dbReference>
<comment type="caution">
    <text evidence="1">The sequence shown here is derived from an EMBL/GenBank/DDBJ whole genome shotgun (WGS) entry which is preliminary data.</text>
</comment>
<dbReference type="AlphaFoldDB" id="A0A7W8EF95"/>
<evidence type="ECO:0008006" key="3">
    <source>
        <dbReference type="Google" id="ProtNLM"/>
    </source>
</evidence>
<sequence>MNKTPALKRPKVPAGTTAGYVVFDRTTGKIVVHQNARRKFRSASVSKILIAIDFLESHKNVPAGDARLLRIMLRSSDDGAATSFWNRGGKGAIITRMARKLRLADTTPPPASKPGFWGYVSLSAYDVVKTYRYLLDTADPRVRDLVLGHLRKSTRCGTDGFDQSFGIPGAIPRPWAVKQGWSGFGLTPPVRCANTAAAAEIIPASVGAPVGGGPISVLAANARGTTVPDYGHPVLHTTGLLGKDDRLIMALLTAHPAAGTWDASVKRINKLAADLYRRVS</sequence>
<dbReference type="EMBL" id="JACHIN010000005">
    <property type="protein sequence ID" value="MBB5078520.1"/>
    <property type="molecule type" value="Genomic_DNA"/>
</dbReference>
<evidence type="ECO:0000313" key="2">
    <source>
        <dbReference type="Proteomes" id="UP000568380"/>
    </source>
</evidence>
<gene>
    <name evidence="1" type="ORF">HNR40_004006</name>
</gene>
<dbReference type="Gene3D" id="3.40.710.10">
    <property type="entry name" value="DD-peptidase/beta-lactamase superfamily"/>
    <property type="match status" value="1"/>
</dbReference>
<proteinExistence type="predicted"/>
<protein>
    <recommendedName>
        <fullName evidence="3">Serine hydrolase</fullName>
    </recommendedName>
</protein>